<dbReference type="GO" id="GO:0003676">
    <property type="term" value="F:nucleic acid binding"/>
    <property type="evidence" value="ECO:0007669"/>
    <property type="project" value="InterPro"/>
</dbReference>
<dbReference type="InterPro" id="IPR036397">
    <property type="entry name" value="RNaseH_sf"/>
</dbReference>
<comment type="caution">
    <text evidence="7">The sequence shown here is derived from an EMBL/GenBank/DDBJ whole genome shotgun (WGS) entry which is preliminary data.</text>
</comment>
<gene>
    <name evidence="7" type="ORF">AK812_SmicGene25614</name>
</gene>
<feature type="compositionally biased region" description="Acidic residues" evidence="5">
    <location>
        <begin position="178"/>
        <end position="199"/>
    </location>
</feature>
<reference evidence="7 8" key="1">
    <citation type="submission" date="2016-02" db="EMBL/GenBank/DDBJ databases">
        <title>Genome analysis of coral dinoflagellate symbionts highlights evolutionary adaptations to a symbiotic lifestyle.</title>
        <authorList>
            <person name="Aranda M."/>
            <person name="Li Y."/>
            <person name="Liew Y.J."/>
            <person name="Baumgarten S."/>
            <person name="Simakov O."/>
            <person name="Wilson M."/>
            <person name="Piel J."/>
            <person name="Ashoor H."/>
            <person name="Bougouffa S."/>
            <person name="Bajic V.B."/>
            <person name="Ryu T."/>
            <person name="Ravasi T."/>
            <person name="Bayer T."/>
            <person name="Micklem G."/>
            <person name="Kim H."/>
            <person name="Bhak J."/>
            <person name="Lajeunesse T.C."/>
            <person name="Voolstra C.R."/>
        </authorList>
    </citation>
    <scope>NUCLEOTIDE SEQUENCE [LARGE SCALE GENOMIC DNA]</scope>
    <source>
        <strain evidence="7 8">CCMP2467</strain>
    </source>
</reference>
<keyword evidence="4" id="KW-0255">Endonuclease</keyword>
<feature type="domain" description="Integrase catalytic" evidence="6">
    <location>
        <begin position="1514"/>
        <end position="1699"/>
    </location>
</feature>
<feature type="compositionally biased region" description="Polar residues" evidence="5">
    <location>
        <begin position="457"/>
        <end position="469"/>
    </location>
</feature>
<feature type="compositionally biased region" description="Basic and acidic residues" evidence="5">
    <location>
        <begin position="755"/>
        <end position="775"/>
    </location>
</feature>
<dbReference type="PROSITE" id="PS50994">
    <property type="entry name" value="INTEGRASE"/>
    <property type="match status" value="1"/>
</dbReference>
<dbReference type="OrthoDB" id="424186at2759"/>
<evidence type="ECO:0000259" key="6">
    <source>
        <dbReference type="PROSITE" id="PS50994"/>
    </source>
</evidence>
<dbReference type="GO" id="GO:0015074">
    <property type="term" value="P:DNA integration"/>
    <property type="evidence" value="ECO:0007669"/>
    <property type="project" value="InterPro"/>
</dbReference>
<name>A0A1Q9DBM5_SYMMI</name>
<dbReference type="Proteomes" id="UP000186817">
    <property type="component" value="Unassembled WGS sequence"/>
</dbReference>
<keyword evidence="1" id="KW-0808">Transferase</keyword>
<dbReference type="GO" id="GO:0004519">
    <property type="term" value="F:endonuclease activity"/>
    <property type="evidence" value="ECO:0007669"/>
    <property type="project" value="UniProtKB-KW"/>
</dbReference>
<protein>
    <submittedName>
        <fullName evidence="7">Retrovirus-related Pol polyprotein from transposon TNT 1-94</fullName>
    </submittedName>
</protein>
<dbReference type="InterPro" id="IPR013103">
    <property type="entry name" value="RVT_2"/>
</dbReference>
<feature type="region of interest" description="Disordered" evidence="5">
    <location>
        <begin position="867"/>
        <end position="938"/>
    </location>
</feature>
<evidence type="ECO:0000256" key="1">
    <source>
        <dbReference type="ARBA" id="ARBA00022679"/>
    </source>
</evidence>
<evidence type="ECO:0000313" key="8">
    <source>
        <dbReference type="Proteomes" id="UP000186817"/>
    </source>
</evidence>
<evidence type="ECO:0000256" key="2">
    <source>
        <dbReference type="ARBA" id="ARBA00022695"/>
    </source>
</evidence>
<dbReference type="Pfam" id="PF07727">
    <property type="entry name" value="RVT_2"/>
    <property type="match status" value="1"/>
</dbReference>
<organism evidence="7 8">
    <name type="scientific">Symbiodinium microadriaticum</name>
    <name type="common">Dinoflagellate</name>
    <name type="synonym">Zooxanthella microadriatica</name>
    <dbReference type="NCBI Taxonomy" id="2951"/>
    <lineage>
        <taxon>Eukaryota</taxon>
        <taxon>Sar</taxon>
        <taxon>Alveolata</taxon>
        <taxon>Dinophyceae</taxon>
        <taxon>Suessiales</taxon>
        <taxon>Symbiodiniaceae</taxon>
        <taxon>Symbiodinium</taxon>
    </lineage>
</organism>
<dbReference type="Gene3D" id="3.30.420.10">
    <property type="entry name" value="Ribonuclease H-like superfamily/Ribonuclease H"/>
    <property type="match status" value="1"/>
</dbReference>
<evidence type="ECO:0000256" key="3">
    <source>
        <dbReference type="ARBA" id="ARBA00022722"/>
    </source>
</evidence>
<accession>A0A1Q9DBM5</accession>
<feature type="region of interest" description="Disordered" evidence="5">
    <location>
        <begin position="437"/>
        <end position="469"/>
    </location>
</feature>
<dbReference type="EMBL" id="LSRX01000616">
    <property type="protein sequence ID" value="OLP92572.1"/>
    <property type="molecule type" value="Genomic_DNA"/>
</dbReference>
<keyword evidence="4" id="KW-0378">Hydrolase</keyword>
<dbReference type="SUPFAM" id="SSF53098">
    <property type="entry name" value="Ribonuclease H-like"/>
    <property type="match status" value="1"/>
</dbReference>
<feature type="region of interest" description="Disordered" evidence="5">
    <location>
        <begin position="1859"/>
        <end position="1911"/>
    </location>
</feature>
<dbReference type="InterPro" id="IPR001584">
    <property type="entry name" value="Integrase_cat-core"/>
</dbReference>
<feature type="compositionally biased region" description="Basic residues" evidence="5">
    <location>
        <begin position="439"/>
        <end position="452"/>
    </location>
</feature>
<feature type="region of interest" description="Disordered" evidence="5">
    <location>
        <begin position="135"/>
        <end position="220"/>
    </location>
</feature>
<dbReference type="PANTHER" id="PTHR37984:SF5">
    <property type="entry name" value="PROTEIN NYNRIN-LIKE"/>
    <property type="match status" value="1"/>
</dbReference>
<evidence type="ECO:0000313" key="7">
    <source>
        <dbReference type="EMBL" id="OLP92572.1"/>
    </source>
</evidence>
<feature type="compositionally biased region" description="Low complexity" evidence="5">
    <location>
        <begin position="144"/>
        <end position="160"/>
    </location>
</feature>
<dbReference type="InterPro" id="IPR012337">
    <property type="entry name" value="RNaseH-like_sf"/>
</dbReference>
<dbReference type="PANTHER" id="PTHR37984">
    <property type="entry name" value="PROTEIN CBG26694"/>
    <property type="match status" value="1"/>
</dbReference>
<feature type="compositionally biased region" description="Pro residues" evidence="5">
    <location>
        <begin position="1887"/>
        <end position="1897"/>
    </location>
</feature>
<keyword evidence="8" id="KW-1185">Reference proteome</keyword>
<proteinExistence type="predicted"/>
<dbReference type="GO" id="GO:0016779">
    <property type="term" value="F:nucleotidyltransferase activity"/>
    <property type="evidence" value="ECO:0007669"/>
    <property type="project" value="UniProtKB-KW"/>
</dbReference>
<evidence type="ECO:0000256" key="5">
    <source>
        <dbReference type="SAM" id="MobiDB-lite"/>
    </source>
</evidence>
<feature type="region of interest" description="Disordered" evidence="5">
    <location>
        <begin position="733"/>
        <end position="776"/>
    </location>
</feature>
<evidence type="ECO:0000256" key="4">
    <source>
        <dbReference type="ARBA" id="ARBA00022759"/>
    </source>
</evidence>
<sequence>MTSTEPKSEHYLRCSWDGEASGWVDFTRKVRLAFEQTPRKRRHLLGPQVVGQLSGRAWSITGDLDHRRLCRRDGVIYLLQYLKESLGKMPIPDIGLRLEMLILRLRRQPHQSMATWAAHVRQQYRHLQIALARVRRREESTREPGPSSSSRASASTGASPQRRASTTTVEKPQAEQGADAEQDEEETRTEGPAEEELVEESPSSWRRRKTRRDSEDSDTSAKALEDLQLWDAQEEQLPEVLPTEVLGWLLLRRASLTNQSRLSVQAAASNSLRFEDVEKALRGMEDELVHQETQHRHGGKGEGRRRTFWVEDNGEWSLLMGDQTEMEDKVETGEVMYIGPRLPPQVYSEEQSVFHSDWSIPEEDWWNAVDGHSSWDDTSWWNWDEYDDLLSPEEHKEVDEAYALAESKVRNFVQARQAVKARNLSRGFYPFAPQGKSIGKGKKGKSKTRFKGKTGFSAGSSSPPAVMATSSEDQGFLGAAVGQPGYTGCFICGAKDHDFRSCPRRSQKGGKGKASTVHYAEASVFTVTTDPNDDDEMIPTFMSQGVVEGPELEGYAVLDTGATETVGSLPAIEQLMKLRHRHLGYAEDFHVVDKAPKRFKFGNGETAFSASYLLLPQQLGDHEVHLGIYTLDVTGVPVLVGIKTLHRLGAVLDLAKFVVVFTSVDIARAIQLQRSPSGHALLDLRGDWLSRGCLVSDLGRSIVEAPCTSEKLVESACMVLDSELAEEVEDSEIMQQNVHDQSDVVPKGKGKSKPKKESIPLDYDRTEQMDPRDPRATGGLCKGNHCPKVRSNQYAQWTICTRCQVRISYTPRMGCHAMHRQAGPLSVDTKEMLEDLPQEAEACPTNRDISLQAAENSALRQLERVRRLRDGNKSATTKGKAEDVPSKSLPVKAEPKVDPKAKVPVVPVEDDSDLEEVSPLSKSFEAKRQHSRTPGVSKPILNNLGEIIEQNDQSVRSRTPGVSEPILNNLGGPFYVRLENAASIEGVCTEYLKTQNFSHQALEYVLMNLEASRKGPTRGVWSDARASSLSLTLGLFAHGNQYGITRATLEYPQLCRFVNRCVAHWFPGQDKRWTSISLLLNVQSKLHKDNHNYHASENLTCSYGDYRGGELWLQASEENVEELPKAIRWRSLPTGERAPGTLVVTKHSPMSFWPKVFHGPMPWAGTRGSVTAFTARSITSIDQNLRQELRKLGFPMPPKCEEAQLHDKAKDPEDEYDLDPEEVLTDQNKRDILAQIMNTQEALEEIMIEYPNPPRVQVAQVCGPWFEPDKLYAELDECGLCSMTCGFAEGCDLTTNYGYQKTLSELKEKKPEWMWCHVPQGPSDLFPEVFADRKIVSKAKKFLKVIRHLLLLSREQLALSGHVVWIIHPESKIWNLTEVMSFWRTNGHGQRGLELEGCCLVSDSSRLMNTVSSNLMSSSTPWKRLCASLLPEHALPIFWGDNSQVMAVDTTPLNTLTAQELEKLMSSVRKLHRRFGHPSNQLLIKNLKARNADPVVIAAASQLQCDECQEGKIRLPAPAVNLERTDKLWDCLQVDGFDMRIGSQVHHFVLMVDEASGYAVIREAFRHPEDEGRNLTGEEFVSILREAWFGYFGYPTVLKLDLEGAHRSTRLAQECLDNGIEIVAAPAEHHQTIAEVERMIGHIRHKVETFVREQPVDPKIAAITMVMTHNSLARNHGFSPLQWALGRDWSPGDRLLETDMDVLSSSTTSPFGATVQLRAEAAKAFVEHRARDLASRAKNSKTRSTTSFLPGDLVFYRRLQHPADLPANSLVDRPRLRLSRWYGPARVLATETKNEGTGRRPSAIVWGIAGGRLKRFHASQLRHSSEAERLIAESTKAVSMPWTMTSLTRLLTKGSFDNEAKAKRHTWPKTPKAKRELRRATGGPRSTPAPPLLPSPVPLEGGEDSDPEMIPDRMMRKRDATTMGPAEELHEDWTVDQLLNDVSVLPPSLTPPSFQEQRRLHEQQDRPWHVQHRGEDAMMVDVDRTEGIYSVVIDIPEDERAWKRILKDPSKFLAKSVQKGVEVAWAKLNDQQRAAMQEAKKAELESWVAKKVVQAAAPDITEDQALRMRWIYTFKAAGDQHPGKLKAKARIVILGFSDPSLLEQDTASPSLTRLSKMLLLNMATARRWRVLSGDVKTAFLQAKSPDRAHPLHARPLPELSEAMGLPPERMVELLGSAYGLTSAPREWFIDLTGTIKKLRGQRCHTDPCLWRIYSEAKEIVGIVGIFVDDLLFAGDEESSEWITFLQELHSHYEWSPWETDSFTHCGIKITQDNDEAIHLDHSSFSGDLSQMQGRKKGEDHLITDQELSQARAILGSAQWRVTQTAPHHAAKLSLLQSSLSTREPHLIEQVNKLVREIHMNRFVSVKVQQLNPHRPDDLHFIGFSDAALANRPGGGSTGGFVLGLIHSKDLSKGEGAINLVSWRSSKLHRIARSSLAAEAQALSELEQEAMYARLTWYELLGGIVDPNNPASAVRTIPATLVVDAKAMFDALEKGEIASSAYSMRDKYTALELMSVSQHFVEQSTMLQWCDSDHQAADGMTKSQKQDAVRKLVATGRWRFRLDGAFISAKKRKAMNRRELTDNS</sequence>
<feature type="compositionally biased region" description="Basic residues" evidence="5">
    <location>
        <begin position="1862"/>
        <end position="1877"/>
    </location>
</feature>
<dbReference type="InterPro" id="IPR050951">
    <property type="entry name" value="Retrovirus_Pol_polyprotein"/>
</dbReference>
<dbReference type="InterPro" id="IPR021109">
    <property type="entry name" value="Peptidase_aspartic_dom_sf"/>
</dbReference>
<dbReference type="Gene3D" id="2.40.70.10">
    <property type="entry name" value="Acid Proteases"/>
    <property type="match status" value="1"/>
</dbReference>
<keyword evidence="3" id="KW-0540">Nuclease</keyword>
<keyword evidence="2" id="KW-0548">Nucleotidyltransferase</keyword>